<dbReference type="Proteomes" id="UP000095087">
    <property type="component" value="Unassembled WGS sequence"/>
</dbReference>
<proteinExistence type="predicted"/>
<name>A0A1E2RVS3_9HYPH</name>
<dbReference type="EMBL" id="MASI01000009">
    <property type="protein sequence ID" value="ODA66188.1"/>
    <property type="molecule type" value="Genomic_DNA"/>
</dbReference>
<sequence>MTWVRRNWLICVLAGLVLLGLGKYLSLISTPLINEHCGFGTGSNVLYERMVSEADEYLATYGIAHLNSYSWQSAKTFSKELDYQVRYFALIRRTPAEKTAAMHALMRSYGMKFAKTEKIGLLVLSSEREKTKEALRYLYEADLLKIDPFCFSCLIYPRATLSAKFVRSDIDREFKFSSIFLRVAWWPWATFMKPVQGDADRCPPLLP</sequence>
<reference evidence="1 2" key="1">
    <citation type="submission" date="2016-07" db="EMBL/GenBank/DDBJ databases">
        <title>Draft genome sequence of Methyloligella halotolerans C2T (VKM B-2706T=CCUG 61687T=DSM 25045T), a halotolerant polyhydroxybutyrate accumulating methylotroph.</title>
        <authorList>
            <person name="Vasilenko O.V."/>
            <person name="Doronina N.V."/>
            <person name="Poroshina M.N."/>
            <person name="Tarlachkov S.V."/>
            <person name="Trotsenko Y.A."/>
        </authorList>
    </citation>
    <scope>NUCLEOTIDE SEQUENCE [LARGE SCALE GENOMIC DNA]</scope>
    <source>
        <strain evidence="1 2">VKM B-2706</strain>
    </source>
</reference>
<accession>A0A1E2RVS3</accession>
<dbReference type="AlphaFoldDB" id="A0A1E2RVS3"/>
<organism evidence="1 2">
    <name type="scientific">Methyloligella halotolerans</name>
    <dbReference type="NCBI Taxonomy" id="1177755"/>
    <lineage>
        <taxon>Bacteria</taxon>
        <taxon>Pseudomonadati</taxon>
        <taxon>Pseudomonadota</taxon>
        <taxon>Alphaproteobacteria</taxon>
        <taxon>Hyphomicrobiales</taxon>
        <taxon>Hyphomicrobiaceae</taxon>
        <taxon>Methyloligella</taxon>
    </lineage>
</organism>
<protein>
    <submittedName>
        <fullName evidence="1">Uncharacterized protein</fullName>
    </submittedName>
</protein>
<evidence type="ECO:0000313" key="1">
    <source>
        <dbReference type="EMBL" id="ODA66188.1"/>
    </source>
</evidence>
<keyword evidence="2" id="KW-1185">Reference proteome</keyword>
<comment type="caution">
    <text evidence="1">The sequence shown here is derived from an EMBL/GenBank/DDBJ whole genome shotgun (WGS) entry which is preliminary data.</text>
</comment>
<evidence type="ECO:0000313" key="2">
    <source>
        <dbReference type="Proteomes" id="UP000095087"/>
    </source>
</evidence>
<gene>
    <name evidence="1" type="ORF">A7A08_02835</name>
</gene>